<dbReference type="Pfam" id="PF00561">
    <property type="entry name" value="Abhydrolase_1"/>
    <property type="match status" value="1"/>
</dbReference>
<feature type="domain" description="AB hydrolase-1" evidence="4">
    <location>
        <begin position="87"/>
        <end position="247"/>
    </location>
</feature>
<evidence type="ECO:0000256" key="2">
    <source>
        <dbReference type="ARBA" id="ARBA00022801"/>
    </source>
</evidence>
<name>A0A136A4M2_9ALTE</name>
<accession>A0A136A4M2</accession>
<evidence type="ECO:0000313" key="6">
    <source>
        <dbReference type="Proteomes" id="UP000070299"/>
    </source>
</evidence>
<dbReference type="PANTHER" id="PTHR43248">
    <property type="entry name" value="2-SUCCINYL-6-HYDROXY-2,4-CYCLOHEXADIENE-1-CARBOXYLATE SYNTHASE"/>
    <property type="match status" value="1"/>
</dbReference>
<dbReference type="InterPro" id="IPR029058">
    <property type="entry name" value="AB_hydrolase_fold"/>
</dbReference>
<dbReference type="EMBL" id="LSNE01000003">
    <property type="protein sequence ID" value="KXI30183.1"/>
    <property type="molecule type" value="Genomic_DNA"/>
</dbReference>
<evidence type="ECO:0000256" key="3">
    <source>
        <dbReference type="SAM" id="SignalP"/>
    </source>
</evidence>
<dbReference type="Proteomes" id="UP000070299">
    <property type="component" value="Unassembled WGS sequence"/>
</dbReference>
<comment type="caution">
    <text evidence="5">The sequence shown here is derived from an EMBL/GenBank/DDBJ whole genome shotgun (WGS) entry which is preliminary data.</text>
</comment>
<proteinExistence type="inferred from homology"/>
<dbReference type="RefSeq" id="WP_068374125.1">
    <property type="nucleotide sequence ID" value="NZ_LSNE01000003.1"/>
</dbReference>
<dbReference type="PANTHER" id="PTHR43248:SF25">
    <property type="entry name" value="AB HYDROLASE-1 DOMAIN-CONTAINING PROTEIN-RELATED"/>
    <property type="match status" value="1"/>
</dbReference>
<gene>
    <name evidence="5" type="ORF">AX660_09335</name>
</gene>
<keyword evidence="3" id="KW-0732">Signal</keyword>
<dbReference type="AlphaFoldDB" id="A0A136A4M2"/>
<dbReference type="InterPro" id="IPR051601">
    <property type="entry name" value="Serine_prot/Carboxylest_S33"/>
</dbReference>
<organism evidence="5 6">
    <name type="scientific">Paraglaciecola hydrolytica</name>
    <dbReference type="NCBI Taxonomy" id="1799789"/>
    <lineage>
        <taxon>Bacteria</taxon>
        <taxon>Pseudomonadati</taxon>
        <taxon>Pseudomonadota</taxon>
        <taxon>Gammaproteobacteria</taxon>
        <taxon>Alteromonadales</taxon>
        <taxon>Alteromonadaceae</taxon>
        <taxon>Paraglaciecola</taxon>
    </lineage>
</organism>
<evidence type="ECO:0000259" key="4">
    <source>
        <dbReference type="Pfam" id="PF00561"/>
    </source>
</evidence>
<dbReference type="OrthoDB" id="4510475at2"/>
<keyword evidence="6" id="KW-1185">Reference proteome</keyword>
<sequence length="487" mass="54102">MQKIISICSILFLLQTSWLYAQSEFKQGHDESYANETAIEFVANDGQTTEAYQGFFEVPENRNKTNSRTIKLGYVRFPAAAGVVGSPIIYLAGGPGGSGIGTAKWRRFPLFMALRQFGDVIALDQRGTGISEIQSKCSSAQYLPVDEALTNQEMTRRYRLAAKECVVFWQGKNIDVLGYTTVQNALDLDALRLHLKAQKMTLWGISYGSHLALAAIDLIPERIDKVIIASAEGLDQTVKLPAQTDSYFSRVQAVIDHNPEMHTQYPDIIALIKRVHSKLDVKPIKLAIPQRDGQVIDFLLQKTHLQMLASMMIADPNQNLFVLLDLYSSLDSDNTDVAIELLKRGMFNNEAISFDLMPFAMDVASGISDKRLTLVTTQASTSLLGEFLNFPMPQLNNVVDGLDLGERFRQPVVNSVPTLLLTGTLDGRTYIEEQQAATQHLSQLTQVMVVNAGHNLFMSSPEVLKVMQQFLANKPVTNKKIIAELSQ</sequence>
<dbReference type="SUPFAM" id="SSF53474">
    <property type="entry name" value="alpha/beta-Hydrolases"/>
    <property type="match status" value="1"/>
</dbReference>
<feature type="chain" id="PRO_5007469452" evidence="3">
    <location>
        <begin position="22"/>
        <end position="487"/>
    </location>
</feature>
<dbReference type="Gene3D" id="3.40.50.1820">
    <property type="entry name" value="alpha/beta hydrolase"/>
    <property type="match status" value="2"/>
</dbReference>
<evidence type="ECO:0000256" key="1">
    <source>
        <dbReference type="ARBA" id="ARBA00010088"/>
    </source>
</evidence>
<protein>
    <submittedName>
        <fullName evidence="5">Alpha/beta hydrolase</fullName>
    </submittedName>
</protein>
<feature type="signal peptide" evidence="3">
    <location>
        <begin position="1"/>
        <end position="21"/>
    </location>
</feature>
<comment type="similarity">
    <text evidence="1">Belongs to the peptidase S33 family.</text>
</comment>
<dbReference type="InterPro" id="IPR000073">
    <property type="entry name" value="AB_hydrolase_1"/>
</dbReference>
<reference evidence="6" key="1">
    <citation type="submission" date="2016-02" db="EMBL/GenBank/DDBJ databases">
        <authorList>
            <person name="Schultz-Johansen M."/>
            <person name="Glaring M.A."/>
            <person name="Bech P.K."/>
            <person name="Stougaard P."/>
        </authorList>
    </citation>
    <scope>NUCLEOTIDE SEQUENCE [LARGE SCALE GENOMIC DNA]</scope>
    <source>
        <strain evidence="6">S66</strain>
    </source>
</reference>
<keyword evidence="2 5" id="KW-0378">Hydrolase</keyword>
<evidence type="ECO:0000313" key="5">
    <source>
        <dbReference type="EMBL" id="KXI30183.1"/>
    </source>
</evidence>
<dbReference type="STRING" id="1799789.AX660_09335"/>
<dbReference type="GO" id="GO:0016787">
    <property type="term" value="F:hydrolase activity"/>
    <property type="evidence" value="ECO:0007669"/>
    <property type="project" value="UniProtKB-KW"/>
</dbReference>